<evidence type="ECO:0000259" key="2">
    <source>
        <dbReference type="PROSITE" id="PS50011"/>
    </source>
</evidence>
<feature type="domain" description="Protein kinase" evidence="2">
    <location>
        <begin position="4"/>
        <end position="252"/>
    </location>
</feature>
<evidence type="ECO:0000256" key="1">
    <source>
        <dbReference type="SAM" id="MobiDB-lite"/>
    </source>
</evidence>
<dbReference type="InterPro" id="IPR016024">
    <property type="entry name" value="ARM-type_fold"/>
</dbReference>
<proteinExistence type="predicted"/>
<evidence type="ECO:0000313" key="3">
    <source>
        <dbReference type="EMBL" id="CAL5228065.1"/>
    </source>
</evidence>
<dbReference type="InterPro" id="IPR011009">
    <property type="entry name" value="Kinase-like_dom_sf"/>
</dbReference>
<dbReference type="SUPFAM" id="SSF48371">
    <property type="entry name" value="ARM repeat"/>
    <property type="match status" value="1"/>
</dbReference>
<feature type="compositionally biased region" description="Polar residues" evidence="1">
    <location>
        <begin position="346"/>
        <end position="363"/>
    </location>
</feature>
<dbReference type="EMBL" id="CAXHTA020000018">
    <property type="protein sequence ID" value="CAL5228065.1"/>
    <property type="molecule type" value="Genomic_DNA"/>
</dbReference>
<gene>
    <name evidence="3" type="primary">g11133</name>
    <name evidence="3" type="ORF">VP750_LOCUS9971</name>
</gene>
<dbReference type="InterPro" id="IPR000719">
    <property type="entry name" value="Prot_kinase_dom"/>
</dbReference>
<feature type="compositionally biased region" description="Polar residues" evidence="1">
    <location>
        <begin position="285"/>
        <end position="300"/>
    </location>
</feature>
<sequence length="1152" mass="123615">MNQYHLFEVLGHGKDSTVYKGRKKQTICYCAIKRVPKTAKGRVLQEVRAMTALQHNNVLRFHSWCETRNHLWLVLEYCVGGDLLTLLKEEPVLSEDSVRGFGQDLALALQHTHANGLVYCDLKPSSILLDEKGSLKLGGFGLSQKIATVQPLTLQQAKRASPAYMAPELFQSGPQSTASDLWALGCILYECAAGQPPFSASSPTQLVQDIMAADPAPVADVSAAFEDLITRLLDKNPATRIGWEELPQHPFWESPLPQAAVPKQPLLEAFIAQKNLAPHKGGTPSHENGNHHLQSVSASSIGDLRRIPADLPNRSEADEHMSDGLEASAAPVSTETVCLNGDHAAPTSQSSLPSADSAYQHSSEALEHAILDGGETPALPSSNRRPPAYGAAGALRQPDFGMQDASSAGQGNTGSATGGQQDHSIQGIVWHASDRRPAPIVANVSIERLSLAQWDASTLPFEALGMEDFEDMAEDEAVDFFREVYDSLQGAGSAKLKVNVLNYLQSIISGQATANPVMDSPITALIVQMLRAPQQGAFQVLLATILGLLVRHCTFIPAGLAQCGVLDTLTEALGTKDVRLKRRCMACLGELLFYIAAMPAEARDAGCWEVQDATLSAVIGLLDPAEDSIVQHYAVKTLENLYTRSDLGADLGAESLAQPGTADVLLKVWTSAQQEPLRTCAASALCRMLRCYPGLAGPVTSRPAFIQQVAAGLLASAQHSTKVLSVNLLSLDLQQPAAASRLQSLQQKQRQELVQSLISLLEPADLLAAKALVALGLLCEADYGLLSAVVHPQLLQQVARLEAVGSQSVMIALTAMRQSICKAMEVMTSEVNCHLVSRRHMEPVSSALECFPAVLQALTARPLQLPALTESFIMDLAAAVTTVTSDEALGDTTLSDFKEWLLGVLEAVVQQHEVDHLQRVLLERLLPALLSAVATSGADADTRFSCLKVMSDLLALLLDLSADGACDDALTDSLAYLVSEQLLPLVPELLREEKPIPVWALKVVEECLESLPATTIPTLERLGMITCFFEYLALESEHNNVRNMRICHLLLEHEAVTSAQLNQAGAYSHVAAVLQYAAEKAIESFLPVVLELLASLLEADRKALSSQQPGAGGTERLATSTAVLIQLANTSAPAIASTAAACANLMLDMWSD</sequence>
<comment type="caution">
    <text evidence="3">The sequence shown here is derived from an EMBL/GenBank/DDBJ whole genome shotgun (WGS) entry which is preliminary data.</text>
</comment>
<feature type="compositionally biased region" description="Polar residues" evidence="1">
    <location>
        <begin position="404"/>
        <end position="421"/>
    </location>
</feature>
<dbReference type="InterPro" id="IPR044591">
    <property type="entry name" value="RUK"/>
</dbReference>
<evidence type="ECO:0000313" key="4">
    <source>
        <dbReference type="Proteomes" id="UP001497392"/>
    </source>
</evidence>
<keyword evidence="4" id="KW-1185">Reference proteome</keyword>
<dbReference type="InterPro" id="IPR056981">
    <property type="entry name" value="HEAT_ULK4_RUNKEL"/>
</dbReference>
<dbReference type="Pfam" id="PF23606">
    <property type="entry name" value="HEAT_ULK4"/>
    <property type="match status" value="1"/>
</dbReference>
<dbReference type="InterPro" id="IPR011989">
    <property type="entry name" value="ARM-like"/>
</dbReference>
<feature type="region of interest" description="Disordered" evidence="1">
    <location>
        <begin position="340"/>
        <end position="421"/>
    </location>
</feature>
<name>A0ABP1G763_9CHLO</name>
<reference evidence="3 4" key="1">
    <citation type="submission" date="2024-06" db="EMBL/GenBank/DDBJ databases">
        <authorList>
            <person name="Kraege A."/>
            <person name="Thomma B."/>
        </authorList>
    </citation>
    <scope>NUCLEOTIDE SEQUENCE [LARGE SCALE GENOMIC DNA]</scope>
</reference>
<protein>
    <submittedName>
        <fullName evidence="3">G11133 protein</fullName>
    </submittedName>
</protein>
<dbReference type="PANTHER" id="PTHR46562">
    <property type="entry name" value="SERINE/THREONINE-KINASE ULK4-LIKE PROTEIN-RELATED"/>
    <property type="match status" value="1"/>
</dbReference>
<feature type="region of interest" description="Disordered" evidence="1">
    <location>
        <begin position="277"/>
        <end position="303"/>
    </location>
</feature>
<dbReference type="Gene3D" id="1.10.510.10">
    <property type="entry name" value="Transferase(Phosphotransferase) domain 1"/>
    <property type="match status" value="1"/>
</dbReference>
<accession>A0ABP1G763</accession>
<dbReference type="SUPFAM" id="SSF56112">
    <property type="entry name" value="Protein kinase-like (PK-like)"/>
    <property type="match status" value="1"/>
</dbReference>
<dbReference type="PANTHER" id="PTHR46562:SF1">
    <property type="entry name" value="SERINE_THREONINE-PROTEIN KINASE ULK4"/>
    <property type="match status" value="1"/>
</dbReference>
<organism evidence="3 4">
    <name type="scientific">Coccomyxa viridis</name>
    <dbReference type="NCBI Taxonomy" id="1274662"/>
    <lineage>
        <taxon>Eukaryota</taxon>
        <taxon>Viridiplantae</taxon>
        <taxon>Chlorophyta</taxon>
        <taxon>core chlorophytes</taxon>
        <taxon>Trebouxiophyceae</taxon>
        <taxon>Trebouxiophyceae incertae sedis</taxon>
        <taxon>Coccomyxaceae</taxon>
        <taxon>Coccomyxa</taxon>
    </lineage>
</organism>
<dbReference type="Proteomes" id="UP001497392">
    <property type="component" value="Unassembled WGS sequence"/>
</dbReference>
<dbReference type="PROSITE" id="PS50011">
    <property type="entry name" value="PROTEIN_KINASE_DOM"/>
    <property type="match status" value="1"/>
</dbReference>
<dbReference type="Gene3D" id="1.25.10.10">
    <property type="entry name" value="Leucine-rich Repeat Variant"/>
    <property type="match status" value="1"/>
</dbReference>
<dbReference type="Pfam" id="PF00069">
    <property type="entry name" value="Pkinase"/>
    <property type="match status" value="1"/>
</dbReference>